<dbReference type="CDD" id="cd03820">
    <property type="entry name" value="GT4_AmsD-like"/>
    <property type="match status" value="1"/>
</dbReference>
<keyword evidence="5" id="KW-1185">Reference proteome</keyword>
<gene>
    <name evidence="4" type="ORF">FNH09_32230</name>
</gene>
<dbReference type="RefSeq" id="WP_152893432.1">
    <property type="nucleotide sequence ID" value="NZ_VJZD01000175.1"/>
</dbReference>
<dbReference type="Pfam" id="PF00534">
    <property type="entry name" value="Glycos_transf_1"/>
    <property type="match status" value="1"/>
</dbReference>
<evidence type="ECO:0000313" key="4">
    <source>
        <dbReference type="EMBL" id="MPY35730.1"/>
    </source>
</evidence>
<evidence type="ECO:0000259" key="3">
    <source>
        <dbReference type="Pfam" id="PF00534"/>
    </source>
</evidence>
<feature type="domain" description="Glycosyl transferase family 1" evidence="3">
    <location>
        <begin position="197"/>
        <end position="358"/>
    </location>
</feature>
<dbReference type="SUPFAM" id="SSF53756">
    <property type="entry name" value="UDP-Glycosyltransferase/glycogen phosphorylase"/>
    <property type="match status" value="1"/>
</dbReference>
<keyword evidence="2 4" id="KW-0808">Transferase</keyword>
<protein>
    <recommendedName>
        <fullName evidence="1">D-inositol 3-phosphate glycosyltransferase</fullName>
    </recommendedName>
</protein>
<dbReference type="Proteomes" id="UP000325849">
    <property type="component" value="Unassembled WGS sequence"/>
</dbReference>
<dbReference type="InterPro" id="IPR001296">
    <property type="entry name" value="Glyco_trans_1"/>
</dbReference>
<dbReference type="Gene3D" id="3.40.50.2000">
    <property type="entry name" value="Glycogen Phosphorylase B"/>
    <property type="match status" value="2"/>
</dbReference>
<evidence type="ECO:0000256" key="2">
    <source>
        <dbReference type="ARBA" id="ARBA00022679"/>
    </source>
</evidence>
<name>A0A5N8VKF1_9ACTN</name>
<dbReference type="PANTHER" id="PTHR12526:SF627">
    <property type="entry name" value="D-RHAMNOSYLTRANSFERASE WBPZ"/>
    <property type="match status" value="1"/>
</dbReference>
<dbReference type="AlphaFoldDB" id="A0A5N8VKF1"/>
<dbReference type="PANTHER" id="PTHR12526">
    <property type="entry name" value="GLYCOSYLTRANSFERASE"/>
    <property type="match status" value="1"/>
</dbReference>
<organism evidence="4 5">
    <name type="scientific">Streptomyces adustus</name>
    <dbReference type="NCBI Taxonomy" id="1609272"/>
    <lineage>
        <taxon>Bacteria</taxon>
        <taxon>Bacillati</taxon>
        <taxon>Actinomycetota</taxon>
        <taxon>Actinomycetes</taxon>
        <taxon>Kitasatosporales</taxon>
        <taxon>Streptomycetaceae</taxon>
        <taxon>Streptomyces</taxon>
    </lineage>
</organism>
<dbReference type="GO" id="GO:0016757">
    <property type="term" value="F:glycosyltransferase activity"/>
    <property type="evidence" value="ECO:0007669"/>
    <property type="project" value="InterPro"/>
</dbReference>
<reference evidence="4 5" key="1">
    <citation type="submission" date="2019-07" db="EMBL/GenBank/DDBJ databases">
        <title>New species of Amycolatopsis and Streptomyces.</title>
        <authorList>
            <person name="Duangmal K."/>
            <person name="Teo W.F.A."/>
            <person name="Lipun K."/>
        </authorList>
    </citation>
    <scope>NUCLEOTIDE SEQUENCE [LARGE SCALE GENOMIC DNA]</scope>
    <source>
        <strain evidence="4 5">NBRC 109810</strain>
    </source>
</reference>
<dbReference type="OrthoDB" id="570545at2"/>
<evidence type="ECO:0000256" key="1">
    <source>
        <dbReference type="ARBA" id="ARBA00021292"/>
    </source>
</evidence>
<sequence length="439" mass="48329">MHISFLLHNAYGIGGTIRTTFNLAAALAEHHDVEIISVFRHRNVPFMGAPAKVGLTPLVDLRAACADYDGDDPRNTQPARVFPRADGRHTQYSRLTDERIGRHLKRLDADVIVGTRPGLNVHIARQAQRAAVRVGQEHLSLSGHGFRLRHEIQHHYQLLDALTTVTEADARAYRRLGLRGVRVEAIPNSVPAASVEPADGTGKFVVAAGRLNTVKRYDLLVRAFAQVVTAHPDWQLRIFGSGDTTGNERHALSALIRDLGLSRHIFLMGQVNPLEPEWVKGSIAASTSDRESFGMTIVEAMRCGLPIVATDCPVGPREIIEDGVDGRLTCPGDVDGIAAALLELIGDDELRRRMGEAALRNATRFDPARIAQRHLDVYQGLLRRGPGRRSLGFVRQTAHQAVTDSLDTAHGLRSLARGVLKKCRTDAEDRCRTRLPRQL</sequence>
<accession>A0A5N8VKF1</accession>
<comment type="caution">
    <text evidence="4">The sequence shown here is derived from an EMBL/GenBank/DDBJ whole genome shotgun (WGS) entry which is preliminary data.</text>
</comment>
<proteinExistence type="predicted"/>
<dbReference type="EMBL" id="VJZD01000175">
    <property type="protein sequence ID" value="MPY35730.1"/>
    <property type="molecule type" value="Genomic_DNA"/>
</dbReference>
<evidence type="ECO:0000313" key="5">
    <source>
        <dbReference type="Proteomes" id="UP000325849"/>
    </source>
</evidence>